<accession>A0AA49GN44</accession>
<proteinExistence type="predicted"/>
<reference evidence="1" key="1">
    <citation type="journal article" date="2023" name="Comput. Struct. Biotechnol. J.">
        <title>Discovery of a novel marine Bacteroidetes with a rich repertoire of carbohydrate-active enzymes.</title>
        <authorList>
            <person name="Chen B."/>
            <person name="Liu G."/>
            <person name="Chen Q."/>
            <person name="Wang H."/>
            <person name="Liu L."/>
            <person name="Tang K."/>
        </authorList>
    </citation>
    <scope>NUCLEOTIDE SEQUENCE</scope>
    <source>
        <strain evidence="1">TK19036</strain>
    </source>
</reference>
<protein>
    <recommendedName>
        <fullName evidence="2">Phosphoribosylpyrophosphate synthetase</fullName>
    </recommendedName>
</protein>
<gene>
    <name evidence="1" type="ORF">K4G66_31255</name>
</gene>
<sequence>MDTQATKEYRSPLTEKLKELSKEGYTADFHLKEGSLQAADKSFNANDLTIIDEFRFEGESNPDDMSILYAIEANDGTKGTVVDAFGTYSDNDLGEFMKGVKEREVKDN</sequence>
<evidence type="ECO:0008006" key="2">
    <source>
        <dbReference type="Google" id="ProtNLM"/>
    </source>
</evidence>
<dbReference type="EMBL" id="CP120682">
    <property type="protein sequence ID" value="WKN36846.1"/>
    <property type="molecule type" value="Genomic_DNA"/>
</dbReference>
<evidence type="ECO:0000313" key="1">
    <source>
        <dbReference type="EMBL" id="WKN36846.1"/>
    </source>
</evidence>
<reference evidence="1" key="2">
    <citation type="journal article" date="2024" name="Antonie Van Leeuwenhoek">
        <title>Roseihalotalea indica gen. nov., sp. nov., a halophilic Bacteroidetes from mesopelagic Southwest Indian Ocean with higher carbohydrate metabolic potential.</title>
        <authorList>
            <person name="Chen B."/>
            <person name="Zhang M."/>
            <person name="Lin D."/>
            <person name="Ye J."/>
            <person name="Tang K."/>
        </authorList>
    </citation>
    <scope>NUCLEOTIDE SEQUENCE</scope>
    <source>
        <strain evidence="1">TK19036</strain>
    </source>
</reference>
<organism evidence="1">
    <name type="scientific">Roseihalotalea indica</name>
    <dbReference type="NCBI Taxonomy" id="2867963"/>
    <lineage>
        <taxon>Bacteria</taxon>
        <taxon>Pseudomonadati</taxon>
        <taxon>Bacteroidota</taxon>
        <taxon>Cytophagia</taxon>
        <taxon>Cytophagales</taxon>
        <taxon>Catalimonadaceae</taxon>
        <taxon>Roseihalotalea</taxon>
    </lineage>
</organism>
<dbReference type="AlphaFoldDB" id="A0AA49GN44"/>
<name>A0AA49GN44_9BACT</name>